<dbReference type="EMBL" id="JABACJ020000004">
    <property type="protein sequence ID" value="MBU3875459.1"/>
    <property type="molecule type" value="Genomic_DNA"/>
</dbReference>
<keyword evidence="2" id="KW-0436">Ligase</keyword>
<evidence type="ECO:0000256" key="1">
    <source>
        <dbReference type="ARBA" id="ARBA00010871"/>
    </source>
</evidence>
<keyword evidence="3" id="KW-0067">ATP-binding</keyword>
<keyword evidence="4" id="KW-0175">Coiled coil</keyword>
<dbReference type="PROSITE" id="PS50975">
    <property type="entry name" value="ATP_GRASP"/>
    <property type="match status" value="1"/>
</dbReference>
<evidence type="ECO:0000313" key="6">
    <source>
        <dbReference type="EMBL" id="MBU3875459.1"/>
    </source>
</evidence>
<comment type="caution">
    <text evidence="6">The sequence shown here is derived from an EMBL/GenBank/DDBJ whole genome shotgun (WGS) entry which is preliminary data.</text>
</comment>
<name>A0ABS6D1S8_9FIRM</name>
<organism evidence="6 7">
    <name type="scientific">Faecalicatena faecalis</name>
    <dbReference type="NCBI Taxonomy" id="2726362"/>
    <lineage>
        <taxon>Bacteria</taxon>
        <taxon>Bacillati</taxon>
        <taxon>Bacillota</taxon>
        <taxon>Clostridia</taxon>
        <taxon>Lachnospirales</taxon>
        <taxon>Lachnospiraceae</taxon>
        <taxon>Faecalicatena</taxon>
    </lineage>
</organism>
<dbReference type="PANTHER" id="PTHR23132">
    <property type="entry name" value="D-ALANINE--D-ALANINE LIGASE"/>
    <property type="match status" value="1"/>
</dbReference>
<reference evidence="6 7" key="1">
    <citation type="submission" date="2021-06" db="EMBL/GenBank/DDBJ databases">
        <title>Faecalicatena sp. nov. isolated from porcine feces.</title>
        <authorList>
            <person name="Oh B.S."/>
            <person name="Lee J.H."/>
        </authorList>
    </citation>
    <scope>NUCLEOTIDE SEQUENCE [LARGE SCALE GENOMIC DNA]</scope>
    <source>
        <strain evidence="6 7">AGMB00832</strain>
    </source>
</reference>
<evidence type="ECO:0000256" key="2">
    <source>
        <dbReference type="ARBA" id="ARBA00022598"/>
    </source>
</evidence>
<dbReference type="InterPro" id="IPR011095">
    <property type="entry name" value="Dala_Dala_lig_C"/>
</dbReference>
<keyword evidence="7" id="KW-1185">Reference proteome</keyword>
<evidence type="ECO:0000256" key="4">
    <source>
        <dbReference type="SAM" id="Coils"/>
    </source>
</evidence>
<dbReference type="RefSeq" id="WP_216240472.1">
    <property type="nucleotide sequence ID" value="NZ_JABACJ020000004.1"/>
</dbReference>
<evidence type="ECO:0000313" key="7">
    <source>
        <dbReference type="Proteomes" id="UP000723714"/>
    </source>
</evidence>
<proteinExistence type="inferred from homology"/>
<comment type="similarity">
    <text evidence="1">Belongs to the D-alanine--D-alanine ligase family.</text>
</comment>
<dbReference type="Pfam" id="PF07478">
    <property type="entry name" value="Dala_Dala_lig_C"/>
    <property type="match status" value="1"/>
</dbReference>
<feature type="coiled-coil region" evidence="4">
    <location>
        <begin position="165"/>
        <end position="192"/>
    </location>
</feature>
<dbReference type="PANTHER" id="PTHR23132:SF23">
    <property type="entry name" value="D-ALANINE--D-ALANINE LIGASE B"/>
    <property type="match status" value="1"/>
</dbReference>
<evidence type="ECO:0000259" key="5">
    <source>
        <dbReference type="PROSITE" id="PS50975"/>
    </source>
</evidence>
<dbReference type="InterPro" id="IPR011761">
    <property type="entry name" value="ATP-grasp"/>
</dbReference>
<accession>A0ABS6D1S8</accession>
<evidence type="ECO:0000256" key="3">
    <source>
        <dbReference type="PROSITE-ProRule" id="PRU00409"/>
    </source>
</evidence>
<sequence>MKYWVICDYRENLKNYSESDEKLYNDHPARKNILEIIRGINSLGYECDYFGGIPELVHAVDNHTTFENCMFLNFTDGMDQSYSRVQAPVLLDLLKVPYSGSDVFPSVIMNNKYFCKQALLNNGIVTAKSCIANSYIPLDFKDLSSWKFPLFVKPNCEGSSLGISSKSVCHTMAETKNRVEELQNEFGEVIIEEFIYGVDITNYLIGNPGNYYINDVITAELFDQSPYTIYDSKMKHDKLRTLYLNEEKIPIKTLKNIQQQSIEIAQILGARDICRIDYRLNLDTQEFSFIEINSAPRFSSTSEAGFIAYKRNIKFNDMLLYYIKAFNDRISLI</sequence>
<dbReference type="Proteomes" id="UP000723714">
    <property type="component" value="Unassembled WGS sequence"/>
</dbReference>
<protein>
    <recommendedName>
        <fullName evidence="5">ATP-grasp domain-containing protein</fullName>
    </recommendedName>
</protein>
<gene>
    <name evidence="6" type="ORF">HGO97_006490</name>
</gene>
<feature type="domain" description="ATP-grasp" evidence="5">
    <location>
        <begin position="116"/>
        <end position="324"/>
    </location>
</feature>
<keyword evidence="3" id="KW-0547">Nucleotide-binding</keyword>